<proteinExistence type="predicted"/>
<gene>
    <name evidence="1" type="ORF">NQ318_000601</name>
</gene>
<dbReference type="AlphaFoldDB" id="A0AAV8XQN3"/>
<comment type="caution">
    <text evidence="1">The sequence shown here is derived from an EMBL/GenBank/DDBJ whole genome shotgun (WGS) entry which is preliminary data.</text>
</comment>
<keyword evidence="2" id="KW-1185">Reference proteome</keyword>
<accession>A0AAV8XQN3</accession>
<evidence type="ECO:0000313" key="2">
    <source>
        <dbReference type="Proteomes" id="UP001162162"/>
    </source>
</evidence>
<dbReference type="Gene3D" id="1.10.238.10">
    <property type="entry name" value="EF-hand"/>
    <property type="match status" value="1"/>
</dbReference>
<reference evidence="1" key="1">
    <citation type="journal article" date="2023" name="Insect Mol. Biol.">
        <title>Genome sequencing provides insights into the evolution of gene families encoding plant cell wall-degrading enzymes in longhorned beetles.</title>
        <authorList>
            <person name="Shin N.R."/>
            <person name="Okamura Y."/>
            <person name="Kirsch R."/>
            <person name="Pauchet Y."/>
        </authorList>
    </citation>
    <scope>NUCLEOTIDE SEQUENCE</scope>
    <source>
        <strain evidence="1">AMC_N1</strain>
    </source>
</reference>
<name>A0AAV8XQN3_9CUCU</name>
<protein>
    <recommendedName>
        <fullName evidence="3">Transposase</fullName>
    </recommendedName>
</protein>
<sequence>MAFSIYHLRALLWEAGCTVSNKVLECLVLRFAKNTILTAENYIMALVRLHLSHERFHNLDTKMKSNPLSLEENE</sequence>
<evidence type="ECO:0008006" key="3">
    <source>
        <dbReference type="Google" id="ProtNLM"/>
    </source>
</evidence>
<dbReference type="EMBL" id="JAPWTK010000380">
    <property type="protein sequence ID" value="KAJ8941301.1"/>
    <property type="molecule type" value="Genomic_DNA"/>
</dbReference>
<organism evidence="1 2">
    <name type="scientific">Aromia moschata</name>
    <dbReference type="NCBI Taxonomy" id="1265417"/>
    <lineage>
        <taxon>Eukaryota</taxon>
        <taxon>Metazoa</taxon>
        <taxon>Ecdysozoa</taxon>
        <taxon>Arthropoda</taxon>
        <taxon>Hexapoda</taxon>
        <taxon>Insecta</taxon>
        <taxon>Pterygota</taxon>
        <taxon>Neoptera</taxon>
        <taxon>Endopterygota</taxon>
        <taxon>Coleoptera</taxon>
        <taxon>Polyphaga</taxon>
        <taxon>Cucujiformia</taxon>
        <taxon>Chrysomeloidea</taxon>
        <taxon>Cerambycidae</taxon>
        <taxon>Cerambycinae</taxon>
        <taxon>Callichromatini</taxon>
        <taxon>Aromia</taxon>
    </lineage>
</organism>
<evidence type="ECO:0000313" key="1">
    <source>
        <dbReference type="EMBL" id="KAJ8941301.1"/>
    </source>
</evidence>
<dbReference type="Proteomes" id="UP001162162">
    <property type="component" value="Unassembled WGS sequence"/>
</dbReference>